<evidence type="ECO:0000313" key="11">
    <source>
        <dbReference type="EMBL" id="MCY0965198.1"/>
    </source>
</evidence>
<keyword evidence="9" id="KW-0812">Transmembrane</keyword>
<dbReference type="PROSITE" id="PS01304">
    <property type="entry name" value="UBIH"/>
    <property type="match status" value="1"/>
</dbReference>
<dbReference type="FunFam" id="3.50.50.60:FF:000021">
    <property type="entry name" value="Ubiquinone biosynthesis monooxygenase COQ6"/>
    <property type="match status" value="1"/>
</dbReference>
<dbReference type="InterPro" id="IPR010971">
    <property type="entry name" value="UbiH/COQ6"/>
</dbReference>
<evidence type="ECO:0000256" key="3">
    <source>
        <dbReference type="ARBA" id="ARBA00005349"/>
    </source>
</evidence>
<dbReference type="InterPro" id="IPR002938">
    <property type="entry name" value="FAD-bd"/>
</dbReference>
<evidence type="ECO:0000256" key="7">
    <source>
        <dbReference type="ARBA" id="ARBA00023033"/>
    </source>
</evidence>
<reference evidence="11" key="1">
    <citation type="submission" date="2022-11" db="EMBL/GenBank/DDBJ databases">
        <title>Parathalassolutuus dongxingensis gen. nov., sp. nov., a novel member of family Oceanospirillaceae isolated from a coastal shrimp pond in Guangxi, China.</title>
        <authorList>
            <person name="Chen H."/>
        </authorList>
    </citation>
    <scope>NUCLEOTIDE SEQUENCE</scope>
    <source>
        <strain evidence="11">G-43</strain>
    </source>
</reference>
<proteinExistence type="inferred from homology"/>
<keyword evidence="11" id="KW-0830">Ubiquinone</keyword>
<sequence length="409" mass="44817">MNPTSEVAVPALLDVLVVGAGLVGQALSLALLKDNPGIRLALVDPALLREPALACEQDGLDDFDLRVSALTDQSRRLFERLDAWSAIPRLQPYRSMKVWDAEGTGAVQFDAADLHVPALGHIVENRLALAALWQQLKACESLQVVTSAVRSIGSTDANGVTSVLLETGEELHTRLLVGADGAHSRIRAWAGLPTREWDYGHSAIVATIECEQSLQQTAWQRFLPSGPLAFLPMPTNPKLASIVWSIGHDDAASLMALDDETFLAELSKAFEYRLGKVVGISRRALFPLRQRHARCYWSNGIVLAGDAAHTIHPLAGQGVNLGFKDVEVLAEELTRAFQRGLAPGSAAALGRYQRRREGDNLATMAAMEGFKRLFESQQPWVRLLRNEGMRRFDRLLPLKQHAMMKAMGL</sequence>
<comment type="cofactor">
    <cofactor evidence="1">
        <name>FAD</name>
        <dbReference type="ChEBI" id="CHEBI:57692"/>
    </cofactor>
</comment>
<dbReference type="Gene3D" id="3.50.50.60">
    <property type="entry name" value="FAD/NAD(P)-binding domain"/>
    <property type="match status" value="2"/>
</dbReference>
<dbReference type="GO" id="GO:0071949">
    <property type="term" value="F:FAD binding"/>
    <property type="evidence" value="ECO:0007669"/>
    <property type="project" value="InterPro"/>
</dbReference>
<protein>
    <submittedName>
        <fullName evidence="11">UbiH/UbiF/VisC/COQ6 family ubiquinone biosynthesis hydroxylase</fullName>
    </submittedName>
</protein>
<dbReference type="EMBL" id="JAPNOA010000025">
    <property type="protein sequence ID" value="MCY0965198.1"/>
    <property type="molecule type" value="Genomic_DNA"/>
</dbReference>
<dbReference type="PANTHER" id="PTHR43876">
    <property type="entry name" value="UBIQUINONE BIOSYNTHESIS MONOOXYGENASE COQ6, MITOCHONDRIAL"/>
    <property type="match status" value="1"/>
</dbReference>
<dbReference type="InterPro" id="IPR036188">
    <property type="entry name" value="FAD/NAD-bd_sf"/>
</dbReference>
<evidence type="ECO:0000259" key="10">
    <source>
        <dbReference type="Pfam" id="PF01494"/>
    </source>
</evidence>
<accession>A0A9X3ITH5</accession>
<keyword evidence="6" id="KW-0560">Oxidoreductase</keyword>
<keyword evidence="7" id="KW-0503">Monooxygenase</keyword>
<comment type="similarity">
    <text evidence="3">Belongs to the UbiH/COQ6 family.</text>
</comment>
<keyword evidence="9" id="KW-1133">Transmembrane helix</keyword>
<evidence type="ECO:0000256" key="9">
    <source>
        <dbReference type="SAM" id="Phobius"/>
    </source>
</evidence>
<evidence type="ECO:0000256" key="8">
    <source>
        <dbReference type="ARBA" id="ARBA00065734"/>
    </source>
</evidence>
<dbReference type="NCBIfam" id="TIGR01988">
    <property type="entry name" value="Ubi-OHases"/>
    <property type="match status" value="1"/>
</dbReference>
<dbReference type="GO" id="GO:0016705">
    <property type="term" value="F:oxidoreductase activity, acting on paired donors, with incorporation or reduction of molecular oxygen"/>
    <property type="evidence" value="ECO:0007669"/>
    <property type="project" value="InterPro"/>
</dbReference>
<evidence type="ECO:0000256" key="6">
    <source>
        <dbReference type="ARBA" id="ARBA00023002"/>
    </source>
</evidence>
<dbReference type="GO" id="GO:0004497">
    <property type="term" value="F:monooxygenase activity"/>
    <property type="evidence" value="ECO:0007669"/>
    <property type="project" value="UniProtKB-KW"/>
</dbReference>
<dbReference type="SUPFAM" id="SSF51905">
    <property type="entry name" value="FAD/NAD(P)-binding domain"/>
    <property type="match status" value="1"/>
</dbReference>
<keyword evidence="4" id="KW-0285">Flavoprotein</keyword>
<dbReference type="GO" id="GO:0110142">
    <property type="term" value="C:ubiquinone biosynthesis complex"/>
    <property type="evidence" value="ECO:0007669"/>
    <property type="project" value="UniProtKB-ARBA"/>
</dbReference>
<evidence type="ECO:0000256" key="4">
    <source>
        <dbReference type="ARBA" id="ARBA00022630"/>
    </source>
</evidence>
<feature type="domain" description="FAD-binding" evidence="10">
    <location>
        <begin position="155"/>
        <end position="356"/>
    </location>
</feature>
<dbReference type="RefSeq" id="WP_283173413.1">
    <property type="nucleotide sequence ID" value="NZ_JAPNOA010000025.1"/>
</dbReference>
<keyword evidence="9" id="KW-0472">Membrane</keyword>
<dbReference type="PANTHER" id="PTHR43876:SF7">
    <property type="entry name" value="UBIQUINONE BIOSYNTHESIS MONOOXYGENASE COQ6, MITOCHONDRIAL"/>
    <property type="match status" value="1"/>
</dbReference>
<dbReference type="AlphaFoldDB" id="A0A9X3ITH5"/>
<gene>
    <name evidence="11" type="ORF">OUO13_08375</name>
</gene>
<comment type="subunit">
    <text evidence="8">Component of the Ubi complex metabolon, which regroups five ubiquinone biosynthesis proteins (UbiE, UbiF, UbiG, UbiH and UbiI) and two accessory factors (UbiK and the lipid-binding protein UbiJ).</text>
</comment>
<comment type="caution">
    <text evidence="11">The sequence shown here is derived from an EMBL/GenBank/DDBJ whole genome shotgun (WGS) entry which is preliminary data.</text>
</comment>
<dbReference type="Pfam" id="PF01494">
    <property type="entry name" value="FAD_binding_3"/>
    <property type="match status" value="1"/>
</dbReference>
<organism evidence="11 12">
    <name type="scientific">Parathalassolituus penaei</name>
    <dbReference type="NCBI Taxonomy" id="2997323"/>
    <lineage>
        <taxon>Bacteria</taxon>
        <taxon>Pseudomonadati</taxon>
        <taxon>Pseudomonadota</taxon>
        <taxon>Gammaproteobacteria</taxon>
        <taxon>Oceanospirillales</taxon>
        <taxon>Oceanospirillaceae</taxon>
        <taxon>Parathalassolituus</taxon>
    </lineage>
</organism>
<dbReference type="GO" id="GO:0006744">
    <property type="term" value="P:ubiquinone biosynthetic process"/>
    <property type="evidence" value="ECO:0007669"/>
    <property type="project" value="InterPro"/>
</dbReference>
<feature type="transmembrane region" description="Helical" evidence="9">
    <location>
        <begin position="12"/>
        <end position="32"/>
    </location>
</feature>
<evidence type="ECO:0000256" key="5">
    <source>
        <dbReference type="ARBA" id="ARBA00022827"/>
    </source>
</evidence>
<comment type="pathway">
    <text evidence="2">Cofactor biosynthesis; ubiquinone biosynthesis.</text>
</comment>
<evidence type="ECO:0000313" key="12">
    <source>
        <dbReference type="Proteomes" id="UP001150830"/>
    </source>
</evidence>
<evidence type="ECO:0000256" key="1">
    <source>
        <dbReference type="ARBA" id="ARBA00001974"/>
    </source>
</evidence>
<name>A0A9X3ITH5_9GAMM</name>
<dbReference type="InterPro" id="IPR018168">
    <property type="entry name" value="Ubi_Hdrlase_CS"/>
</dbReference>
<dbReference type="Proteomes" id="UP001150830">
    <property type="component" value="Unassembled WGS sequence"/>
</dbReference>
<evidence type="ECO:0000256" key="2">
    <source>
        <dbReference type="ARBA" id="ARBA00004749"/>
    </source>
</evidence>
<keyword evidence="5" id="KW-0274">FAD</keyword>
<dbReference type="InterPro" id="IPR051205">
    <property type="entry name" value="UbiH/COQ6_monooxygenase"/>
</dbReference>
<dbReference type="PRINTS" id="PR00420">
    <property type="entry name" value="RNGMNOXGNASE"/>
</dbReference>
<keyword evidence="12" id="KW-1185">Reference proteome</keyword>